<name>A0A6H0XRI9_9PEZI</name>
<keyword evidence="3" id="KW-1185">Reference proteome</keyword>
<reference evidence="2 3" key="1">
    <citation type="journal article" date="2016" name="Sci. Rep.">
        <title>Peltaster fructicola genome reveals evolution from an invasive phytopathogen to an ectophytic parasite.</title>
        <authorList>
            <person name="Xu C."/>
            <person name="Chen H."/>
            <person name="Gleason M.L."/>
            <person name="Xu J.R."/>
            <person name="Liu H."/>
            <person name="Zhang R."/>
            <person name="Sun G."/>
        </authorList>
    </citation>
    <scope>NUCLEOTIDE SEQUENCE [LARGE SCALE GENOMIC DNA]</scope>
    <source>
        <strain evidence="2 3">LNHT1506</strain>
    </source>
</reference>
<dbReference type="EMBL" id="CP051140">
    <property type="protein sequence ID" value="QIW97270.1"/>
    <property type="molecule type" value="Genomic_DNA"/>
</dbReference>
<evidence type="ECO:0000313" key="2">
    <source>
        <dbReference type="EMBL" id="QIW97270.1"/>
    </source>
</evidence>
<proteinExistence type="predicted"/>
<dbReference type="AlphaFoldDB" id="A0A6H0XRI9"/>
<protein>
    <submittedName>
        <fullName evidence="2">Uncharacterized protein</fullName>
    </submittedName>
</protein>
<feature type="region of interest" description="Disordered" evidence="1">
    <location>
        <begin position="75"/>
        <end position="94"/>
    </location>
</feature>
<gene>
    <name evidence="2" type="ORF">AMS68_002788</name>
</gene>
<organism evidence="2 3">
    <name type="scientific">Peltaster fructicola</name>
    <dbReference type="NCBI Taxonomy" id="286661"/>
    <lineage>
        <taxon>Eukaryota</taxon>
        <taxon>Fungi</taxon>
        <taxon>Dikarya</taxon>
        <taxon>Ascomycota</taxon>
        <taxon>Pezizomycotina</taxon>
        <taxon>Dothideomycetes</taxon>
        <taxon>Dothideomycetes incertae sedis</taxon>
        <taxon>Peltaster</taxon>
    </lineage>
</organism>
<evidence type="ECO:0000313" key="3">
    <source>
        <dbReference type="Proteomes" id="UP000503462"/>
    </source>
</evidence>
<dbReference type="Proteomes" id="UP000503462">
    <property type="component" value="Chromosome 2"/>
</dbReference>
<accession>A0A6H0XRI9</accession>
<evidence type="ECO:0000256" key="1">
    <source>
        <dbReference type="SAM" id="MobiDB-lite"/>
    </source>
</evidence>
<sequence>MPVQDFPYTIATRYGMEVKLRAPNATVEQNEILTKFALAMPAALGKVVPSNVHLLEKHLSSRLYDTYVSKINQRTRPLQKTPAPERMDSQTSWSVQQRAIFASAIELPE</sequence>